<evidence type="ECO:0000256" key="5">
    <source>
        <dbReference type="ARBA" id="ARBA00023014"/>
    </source>
</evidence>
<dbReference type="AlphaFoldDB" id="A0A540VFW5"/>
<dbReference type="GO" id="GO:0046872">
    <property type="term" value="F:metal ion binding"/>
    <property type="evidence" value="ECO:0007669"/>
    <property type="project" value="UniProtKB-UniRule"/>
</dbReference>
<accession>A0A540VFW5</accession>
<organism evidence="8 9">
    <name type="scientific">Litorilinea aerophila</name>
    <dbReference type="NCBI Taxonomy" id="1204385"/>
    <lineage>
        <taxon>Bacteria</taxon>
        <taxon>Bacillati</taxon>
        <taxon>Chloroflexota</taxon>
        <taxon>Caldilineae</taxon>
        <taxon>Caldilineales</taxon>
        <taxon>Caldilineaceae</taxon>
        <taxon>Litorilinea</taxon>
    </lineage>
</organism>
<dbReference type="InterPro" id="IPR017896">
    <property type="entry name" value="4Fe4S_Fe-S-bd"/>
</dbReference>
<dbReference type="Gene3D" id="1.10.1060.10">
    <property type="entry name" value="Alpha-helical ferredoxin"/>
    <property type="match status" value="1"/>
</dbReference>
<feature type="domain" description="4Fe-4S ferredoxin-type" evidence="7">
    <location>
        <begin position="67"/>
        <end position="88"/>
    </location>
</feature>
<keyword evidence="4 6" id="KW-0408">Iron</keyword>
<dbReference type="PROSITE" id="PS51379">
    <property type="entry name" value="4FE4S_FER_2"/>
    <property type="match status" value="2"/>
</dbReference>
<evidence type="ECO:0000256" key="1">
    <source>
        <dbReference type="ARBA" id="ARBA00022485"/>
    </source>
</evidence>
<keyword evidence="8" id="KW-0560">Oxidoreductase</keyword>
<dbReference type="EMBL" id="VIGC01000012">
    <property type="protein sequence ID" value="TQE95650.1"/>
    <property type="molecule type" value="Genomic_DNA"/>
</dbReference>
<dbReference type="InterPro" id="IPR012257">
    <property type="entry name" value="Glc_ox_4Fe-4S"/>
</dbReference>
<dbReference type="Pfam" id="PF13183">
    <property type="entry name" value="Fer4_8"/>
    <property type="match status" value="1"/>
</dbReference>
<protein>
    <recommendedName>
        <fullName evidence="6">Glycolate oxidase iron-sulfur subunit</fullName>
        <ecNumber evidence="6">1.1.99.14</ecNumber>
    </recommendedName>
</protein>
<dbReference type="PIRSF" id="PIRSF000139">
    <property type="entry name" value="Glc_ox_4Fe-4S"/>
    <property type="match status" value="1"/>
</dbReference>
<evidence type="ECO:0000313" key="8">
    <source>
        <dbReference type="EMBL" id="TQE95650.1"/>
    </source>
</evidence>
<dbReference type="InterPro" id="IPR009051">
    <property type="entry name" value="Helical_ferredxn"/>
</dbReference>
<gene>
    <name evidence="8" type="primary">glcF</name>
    <name evidence="8" type="ORF">FKZ61_11025</name>
</gene>
<keyword evidence="6" id="KW-0249">Electron transport</keyword>
<dbReference type="SUPFAM" id="SSF46548">
    <property type="entry name" value="alpha-helical ferredoxin"/>
    <property type="match status" value="1"/>
</dbReference>
<dbReference type="GO" id="GO:0047809">
    <property type="term" value="F:D-lactate dehydrogenase activity"/>
    <property type="evidence" value="ECO:0007669"/>
    <property type="project" value="RHEA"/>
</dbReference>
<keyword evidence="6" id="KW-0813">Transport</keyword>
<comment type="function">
    <text evidence="6">Component of a complex that catalyzes the oxidation of glycolate to glyoxylate.</text>
</comment>
<dbReference type="InterPro" id="IPR017900">
    <property type="entry name" value="4Fe4S_Fe_S_CS"/>
</dbReference>
<reference evidence="8 9" key="1">
    <citation type="submission" date="2019-06" db="EMBL/GenBank/DDBJ databases">
        <title>Genome sequence of Litorilinea aerophila BAA-2444.</title>
        <authorList>
            <person name="Maclea K.S."/>
            <person name="Maurais E.G."/>
            <person name="Iannazzi L.C."/>
        </authorList>
    </citation>
    <scope>NUCLEOTIDE SEQUENCE [LARGE SCALE GENOMIC DNA]</scope>
    <source>
        <strain evidence="8 9">ATCC BAA-2444</strain>
    </source>
</reference>
<comment type="catalytic activity">
    <reaction evidence="6">
        <text>(R)-lactate + A = pyruvate + AH2</text>
        <dbReference type="Rhea" id="RHEA:15089"/>
        <dbReference type="ChEBI" id="CHEBI:13193"/>
        <dbReference type="ChEBI" id="CHEBI:15361"/>
        <dbReference type="ChEBI" id="CHEBI:16004"/>
        <dbReference type="ChEBI" id="CHEBI:17499"/>
    </reaction>
</comment>
<dbReference type="NCBIfam" id="NF008434">
    <property type="entry name" value="PRK11274.1"/>
    <property type="match status" value="1"/>
</dbReference>
<sequence length="424" mass="45863">MQHAIPVEHLGPQGDAMAHAVEKCVHCGFCLAACPTYKVLGEEMDSPRGRIYLMKEALEGHLTVDAMAPYIDRCLGCMACVTACPSGVEYGELLAPFRAFAEPKRSRTGLERLTRLLVKETLPYPGRFRLAASLGHLARPFQRLLPGPFAAMLELLPASLPTAPRLPERYPAVGRRRARVALLAGCVQQVLAPQINWATLRVLARNGVEVVIPRGQGCCGSLSMHIGEAEQARALARRNLAAWPEDVDAVLTNAAGCGSGMREYGLLFKGEPEEEAARRLAEKTQDVSVFLQELGLEPPPPLPEAITAAYHDACHLAHAQRVTAQPRRLLASVPNLSLVEIPEGELCCGSAGTYNLEQPEVAAELGERKARNILATGAQAVITGNIGCMTQIQAHLQALGHDLPVWHTMEVLDRAYRAAQPSRG</sequence>
<comment type="catalytic activity">
    <reaction evidence="6">
        <text>glycolate + A = glyoxylate + AH2</text>
        <dbReference type="Rhea" id="RHEA:21264"/>
        <dbReference type="ChEBI" id="CHEBI:13193"/>
        <dbReference type="ChEBI" id="CHEBI:17499"/>
        <dbReference type="ChEBI" id="CHEBI:29805"/>
        <dbReference type="ChEBI" id="CHEBI:36655"/>
        <dbReference type="EC" id="1.1.99.14"/>
    </reaction>
</comment>
<evidence type="ECO:0000256" key="3">
    <source>
        <dbReference type="ARBA" id="ARBA00022737"/>
    </source>
</evidence>
<keyword evidence="3" id="KW-0677">Repeat</keyword>
<evidence type="ECO:0000256" key="2">
    <source>
        <dbReference type="ARBA" id="ARBA00022723"/>
    </source>
</evidence>
<dbReference type="GO" id="GO:0051539">
    <property type="term" value="F:4 iron, 4 sulfur cluster binding"/>
    <property type="evidence" value="ECO:0007669"/>
    <property type="project" value="UniProtKB-UniRule"/>
</dbReference>
<dbReference type="Proteomes" id="UP000317371">
    <property type="component" value="Unassembled WGS sequence"/>
</dbReference>
<dbReference type="GO" id="GO:0019154">
    <property type="term" value="F:glycolate dehydrogenase activity"/>
    <property type="evidence" value="ECO:0007669"/>
    <property type="project" value="UniProtKB-EC"/>
</dbReference>
<dbReference type="EC" id="1.1.99.14" evidence="6"/>
<name>A0A540VFW5_9CHLR</name>
<comment type="caution">
    <text evidence="8">The sequence shown here is derived from an EMBL/GenBank/DDBJ whole genome shotgun (WGS) entry which is preliminary data.</text>
</comment>
<evidence type="ECO:0000259" key="7">
    <source>
        <dbReference type="PROSITE" id="PS51379"/>
    </source>
</evidence>
<dbReference type="OrthoDB" id="9770306at2"/>
<dbReference type="RefSeq" id="WP_141610185.1">
    <property type="nucleotide sequence ID" value="NZ_VIGC02000012.1"/>
</dbReference>
<dbReference type="PANTHER" id="PTHR32479">
    <property type="entry name" value="GLYCOLATE OXIDASE IRON-SULFUR SUBUNIT"/>
    <property type="match status" value="1"/>
</dbReference>
<evidence type="ECO:0000256" key="4">
    <source>
        <dbReference type="ARBA" id="ARBA00023004"/>
    </source>
</evidence>
<keyword evidence="5 6" id="KW-0411">Iron-sulfur</keyword>
<dbReference type="FunCoup" id="A0A540VFW5">
    <property type="interactions" value="53"/>
</dbReference>
<dbReference type="PROSITE" id="PS00198">
    <property type="entry name" value="4FE4S_FER_1"/>
    <property type="match status" value="1"/>
</dbReference>
<keyword evidence="9" id="KW-1185">Reference proteome</keyword>
<comment type="cofactor">
    <cofactor evidence="6">
        <name>[4Fe-4S] cluster</name>
        <dbReference type="ChEBI" id="CHEBI:49883"/>
    </cofactor>
    <text evidence="6">Binds 2 [4Fe-4S] clusters.</text>
</comment>
<proteinExistence type="predicted"/>
<evidence type="ECO:0000256" key="6">
    <source>
        <dbReference type="PIRNR" id="PIRNR000139"/>
    </source>
</evidence>
<dbReference type="Pfam" id="PF02754">
    <property type="entry name" value="CCG"/>
    <property type="match status" value="2"/>
</dbReference>
<dbReference type="InParanoid" id="A0A540VFW5"/>
<dbReference type="InterPro" id="IPR004017">
    <property type="entry name" value="Cys_rich_dom"/>
</dbReference>
<keyword evidence="2 6" id="KW-0479">Metal-binding</keyword>
<dbReference type="PANTHER" id="PTHR32479:SF17">
    <property type="entry name" value="GLYCOLATE OXIDASE IRON-SULFUR SUBUNIT"/>
    <property type="match status" value="1"/>
</dbReference>
<keyword evidence="1 6" id="KW-0004">4Fe-4S</keyword>
<evidence type="ECO:0000313" key="9">
    <source>
        <dbReference type="Proteomes" id="UP000317371"/>
    </source>
</evidence>
<feature type="domain" description="4Fe-4S ferredoxin-type" evidence="7">
    <location>
        <begin position="14"/>
        <end position="45"/>
    </location>
</feature>